<evidence type="ECO:0000313" key="2">
    <source>
        <dbReference type="EMBL" id="GLD48313.1"/>
    </source>
</evidence>
<reference evidence="2" key="1">
    <citation type="submission" date="2022-08" db="EMBL/GenBank/DDBJ databases">
        <title>Genome sequencing of akame (Lates japonicus).</title>
        <authorList>
            <person name="Hashiguchi Y."/>
            <person name="Takahashi H."/>
        </authorList>
    </citation>
    <scope>NUCLEOTIDE SEQUENCE</scope>
    <source>
        <strain evidence="2">Kochi</strain>
    </source>
</reference>
<dbReference type="Proteomes" id="UP001279410">
    <property type="component" value="Unassembled WGS sequence"/>
</dbReference>
<organism evidence="2 3">
    <name type="scientific">Lates japonicus</name>
    <name type="common">Japanese lates</name>
    <dbReference type="NCBI Taxonomy" id="270547"/>
    <lineage>
        <taxon>Eukaryota</taxon>
        <taxon>Metazoa</taxon>
        <taxon>Chordata</taxon>
        <taxon>Craniata</taxon>
        <taxon>Vertebrata</taxon>
        <taxon>Euteleostomi</taxon>
        <taxon>Actinopterygii</taxon>
        <taxon>Neopterygii</taxon>
        <taxon>Teleostei</taxon>
        <taxon>Neoteleostei</taxon>
        <taxon>Acanthomorphata</taxon>
        <taxon>Carangaria</taxon>
        <taxon>Carangaria incertae sedis</taxon>
        <taxon>Centropomidae</taxon>
        <taxon>Lates</taxon>
    </lineage>
</organism>
<name>A0AAD3M640_LATJO</name>
<dbReference type="AlphaFoldDB" id="A0AAD3M640"/>
<evidence type="ECO:0000313" key="3">
    <source>
        <dbReference type="Proteomes" id="UP001279410"/>
    </source>
</evidence>
<gene>
    <name evidence="2" type="ORF">AKAME5_000231200</name>
</gene>
<protein>
    <submittedName>
        <fullName evidence="2">Liprin-alpha-2 isoform X1</fullName>
    </submittedName>
</protein>
<keyword evidence="3" id="KW-1185">Reference proteome</keyword>
<feature type="region of interest" description="Disordered" evidence="1">
    <location>
        <begin position="1"/>
        <end position="88"/>
    </location>
</feature>
<accession>A0AAD3M640</accession>
<feature type="compositionally biased region" description="Polar residues" evidence="1">
    <location>
        <begin position="31"/>
        <end position="48"/>
    </location>
</feature>
<sequence length="282" mass="31128">MRAACRGQREERSHHVGSSDTPRSRGDRISNPCTGSSSLWPSRKWSLTSSSARPPPEPERAARSSGRLDDNFDYSSLLCPPDPHPNTQARQILSQSTQSAGPGHHRRLDECGNLTSDFRVLRGEAAPARDAHRHHMMPGSAETLPAGFPLTAISSFPEVAPEVLYEALDDVLTHVFGLVSSRPSRVLLDSSTVRTYFLPERRKRGTLNCTVLNRWLAELLDRPTPRGTNHLMTRLPRSSPPASSLTPLPSLQFLYNVVAPDAGAKLSCRLPLLSPYISTFYM</sequence>
<proteinExistence type="predicted"/>
<dbReference type="EMBL" id="BRZM01000005">
    <property type="protein sequence ID" value="GLD48313.1"/>
    <property type="molecule type" value="Genomic_DNA"/>
</dbReference>
<comment type="caution">
    <text evidence="2">The sequence shown here is derived from an EMBL/GenBank/DDBJ whole genome shotgun (WGS) entry which is preliminary data.</text>
</comment>
<evidence type="ECO:0000256" key="1">
    <source>
        <dbReference type="SAM" id="MobiDB-lite"/>
    </source>
</evidence>
<feature type="compositionally biased region" description="Basic and acidic residues" evidence="1">
    <location>
        <begin position="56"/>
        <end position="70"/>
    </location>
</feature>